<evidence type="ECO:0000256" key="3">
    <source>
        <dbReference type="ARBA" id="ARBA00023237"/>
    </source>
</evidence>
<evidence type="ECO:0008006" key="7">
    <source>
        <dbReference type="Google" id="ProtNLM"/>
    </source>
</evidence>
<dbReference type="Gene3D" id="2.40.170.20">
    <property type="entry name" value="TonB-dependent receptor, beta-barrel domain"/>
    <property type="match status" value="1"/>
</dbReference>
<reference evidence="6" key="1">
    <citation type="journal article" date="2019" name="Int. J. Syst. Evol. Microbiol.">
        <title>The Global Catalogue of Microorganisms (GCM) 10K type strain sequencing project: providing services to taxonomists for standard genome sequencing and annotation.</title>
        <authorList>
            <consortium name="The Broad Institute Genomics Platform"/>
            <consortium name="The Broad Institute Genome Sequencing Center for Infectious Disease"/>
            <person name="Wu L."/>
            <person name="Ma J."/>
        </authorList>
    </citation>
    <scope>NUCLEOTIDE SEQUENCE [LARGE SCALE GENOMIC DNA]</scope>
    <source>
        <strain evidence="6">CECT 8655</strain>
    </source>
</reference>
<protein>
    <recommendedName>
        <fullName evidence="7">TonB-dependent receptor</fullName>
    </recommendedName>
</protein>
<accession>A0ABV8RAR6</accession>
<comment type="caution">
    <text evidence="5">The sequence shown here is derived from an EMBL/GenBank/DDBJ whole genome shotgun (WGS) entry which is preliminary data.</text>
</comment>
<evidence type="ECO:0000313" key="5">
    <source>
        <dbReference type="EMBL" id="MFC4268483.1"/>
    </source>
</evidence>
<keyword evidence="4" id="KW-0732">Signal</keyword>
<evidence type="ECO:0000313" key="6">
    <source>
        <dbReference type="Proteomes" id="UP001595826"/>
    </source>
</evidence>
<dbReference type="InterPro" id="IPR036942">
    <property type="entry name" value="Beta-barrel_TonB_sf"/>
</dbReference>
<keyword evidence="6" id="KW-1185">Reference proteome</keyword>
<evidence type="ECO:0000256" key="1">
    <source>
        <dbReference type="ARBA" id="ARBA00004442"/>
    </source>
</evidence>
<sequence>MKKGLVVLFMLFFVCKQFSQNVPTKKVDTVKTEVVEVVSKYNPKIADANKINKNPVIQLSEKNKKKPLKYTIFSAPVASTFVPKSGVVKGIDVGVRERIYNNYLALGYGNYNSPYAELYLHSNTRFEDQFGLHAKYNSSLDNIENTLLDSNFSNFFANAFYKKEERYFDWKINVETALDTYNWYGLSNTNFITSTLNSIEEKQNYTYLKATGEIDFLDSYIDKSTLNASHFSDNFKSREFFFNLNTIFDLPIDFISRSLKNLTLNTNLEYVSGSFERDYANQNRVNYSLFTASVNPEYKTTFSGFSLKLGTKFFASFDTENKINNFLIYPDVFLQKELAKGKFNIYTGAKGGLQTNTFRSFTEDNPFVSPTLLITQTSEKYNAFLGFNGIINNDLTFNISASSKDEEDKPLFIKNNSKSDGINTSLNGNALLGYEYGNSFDVVYDDVKTTSILAELEYEFSKRISFKADFEYLNYTTTNQLEAWNSPNTQGSFTAEYKNTKWFASTNIFYVGQRKDVVYTSIYPTISNGTQTLDAFVDININGGYHFNDKFSAFLRVNNILNNSYDRFANFNVQGFQILGGLTYKFDF</sequence>
<keyword evidence="3" id="KW-0998">Cell outer membrane</keyword>
<feature type="signal peptide" evidence="4">
    <location>
        <begin position="1"/>
        <end position="19"/>
    </location>
</feature>
<comment type="subcellular location">
    <subcellularLocation>
        <location evidence="1">Cell outer membrane</location>
    </subcellularLocation>
</comment>
<evidence type="ECO:0000256" key="2">
    <source>
        <dbReference type="ARBA" id="ARBA00023136"/>
    </source>
</evidence>
<dbReference type="SUPFAM" id="SSF56935">
    <property type="entry name" value="Porins"/>
    <property type="match status" value="1"/>
</dbReference>
<organism evidence="5 6">
    <name type="scientific">Polaribacter marinivivus</name>
    <dbReference type="NCBI Taxonomy" id="1524260"/>
    <lineage>
        <taxon>Bacteria</taxon>
        <taxon>Pseudomonadati</taxon>
        <taxon>Bacteroidota</taxon>
        <taxon>Flavobacteriia</taxon>
        <taxon>Flavobacteriales</taxon>
        <taxon>Flavobacteriaceae</taxon>
    </lineage>
</organism>
<proteinExistence type="predicted"/>
<evidence type="ECO:0000256" key="4">
    <source>
        <dbReference type="SAM" id="SignalP"/>
    </source>
</evidence>
<name>A0ABV8RAR6_9FLAO</name>
<dbReference type="Proteomes" id="UP001595826">
    <property type="component" value="Unassembled WGS sequence"/>
</dbReference>
<dbReference type="RefSeq" id="WP_377408983.1">
    <property type="nucleotide sequence ID" value="NZ_JBHSCY010000001.1"/>
</dbReference>
<gene>
    <name evidence="5" type="ORF">ACFOWD_06155</name>
</gene>
<keyword evidence="2" id="KW-0472">Membrane</keyword>
<feature type="chain" id="PRO_5045613343" description="TonB-dependent receptor" evidence="4">
    <location>
        <begin position="20"/>
        <end position="588"/>
    </location>
</feature>
<dbReference type="EMBL" id="JBHSCY010000001">
    <property type="protein sequence ID" value="MFC4268483.1"/>
    <property type="molecule type" value="Genomic_DNA"/>
</dbReference>